<gene>
    <name evidence="3" type="ORF">Cantr_08547</name>
</gene>
<name>A0A367Y353_9ASCO</name>
<feature type="compositionally biased region" description="Low complexity" evidence="1">
    <location>
        <begin position="821"/>
        <end position="853"/>
    </location>
</feature>
<feature type="region of interest" description="Disordered" evidence="1">
    <location>
        <begin position="1031"/>
        <end position="1133"/>
    </location>
</feature>
<protein>
    <recommendedName>
        <fullName evidence="5">Hyphally-regulated cell wall protein N-terminal domain-containing protein</fullName>
    </recommendedName>
</protein>
<keyword evidence="4" id="KW-1185">Reference proteome</keyword>
<feature type="compositionally biased region" description="Low complexity" evidence="1">
    <location>
        <begin position="1055"/>
        <end position="1133"/>
    </location>
</feature>
<dbReference type="OrthoDB" id="4026272at2759"/>
<feature type="signal peptide" evidence="2">
    <location>
        <begin position="1"/>
        <end position="18"/>
    </location>
</feature>
<proteinExistence type="predicted"/>
<evidence type="ECO:0000313" key="3">
    <source>
        <dbReference type="EMBL" id="RCK60315.1"/>
    </source>
</evidence>
<dbReference type="Proteomes" id="UP000253472">
    <property type="component" value="Unassembled WGS sequence"/>
</dbReference>
<evidence type="ECO:0000256" key="2">
    <source>
        <dbReference type="SAM" id="SignalP"/>
    </source>
</evidence>
<evidence type="ECO:0008006" key="5">
    <source>
        <dbReference type="Google" id="ProtNLM"/>
    </source>
</evidence>
<feature type="chain" id="PRO_5017033640" description="Hyphally-regulated cell wall protein N-terminal domain-containing protein" evidence="2">
    <location>
        <begin position="19"/>
        <end position="1318"/>
    </location>
</feature>
<comment type="caution">
    <text evidence="3">The sequence shown here is derived from an EMBL/GenBank/DDBJ whole genome shotgun (WGS) entry which is preliminary data.</text>
</comment>
<feature type="compositionally biased region" description="Acidic residues" evidence="1">
    <location>
        <begin position="868"/>
        <end position="881"/>
    </location>
</feature>
<feature type="region of interest" description="Disordered" evidence="1">
    <location>
        <begin position="800"/>
        <end position="904"/>
    </location>
</feature>
<reference evidence="3 4" key="1">
    <citation type="submission" date="2018-06" db="EMBL/GenBank/DDBJ databases">
        <title>Whole genome sequencing of Candida tropicalis (genome annotated by CSBL at Korea University).</title>
        <authorList>
            <person name="Ahn J."/>
        </authorList>
    </citation>
    <scope>NUCLEOTIDE SEQUENCE [LARGE SCALE GENOMIC DNA]</scope>
    <source>
        <strain evidence="3 4">ATCC 20962</strain>
    </source>
</reference>
<evidence type="ECO:0000313" key="4">
    <source>
        <dbReference type="Proteomes" id="UP000253472"/>
    </source>
</evidence>
<dbReference type="STRING" id="5486.A0A367Y353"/>
<accession>A0A367Y353</accession>
<dbReference type="EMBL" id="QLNQ01000026">
    <property type="protein sequence ID" value="RCK60315.1"/>
    <property type="molecule type" value="Genomic_DNA"/>
</dbReference>
<sequence length="1318" mass="142664">MKTRSLVSSFLLATLSIAADVFKIKTSYKNTDFYLQVNSMTNEVVLTKEVGDDFRLLDDSHLVLSRDASIVIAHQDNDIVLTNPYSTEHAIPTWKINDDEIIYEEDLYACSYTTNIVSDDNEENVASYSSDEEEDQFVYGSDSYLVNQDGSNDIVISQTYKRAKQHIVQKRAERRDSSTVDASSPMIIKGLLDELVVFDVQDGFVTTVRKHDWQVLKFQIIEGHLKAGSKYIVIDDGDLVTSEIPEANGYWSLVDDQLWYGGTPEAVRFFSCENKINVDPLSGCTEVTSISIANYNFVPTENTVEPELPMLVTAMSLLEEIIISTTGSYVTVFDGHPLDAIKFTVVNGYLKAGDQYITENAGGLIVVTSTELAADKWVFSGDQLYFGDDPELVLLYSCEDRVFIQTGEGCDALTPVIFTNYNFEPQENTVDPGSPMAITGTIDGERVIVSTDGDEVVAFDGDLLDGTKFTIENRYLKAGDKYVDIDGGVLVLVETQAAASSEWILSGDHLFFGADPDLVHFYSCAGKIGVEDSGECEQLNPVVITNFHFVQTTNSVNAENPMLIKGELDGETVAISADGGFVTVSSGGDDVDATKFTIENRYLKADDKYVTADGGSLTVVDSEEGAERGWVLSGDQLYFGEDPVLVRFFGCAGKVSVDVGSGCDEVVLIVIKNFDFEPQENTIDPTEPMVVSGVLDLQDVVIVVVDDRITILEGELTVGARFKILEKYLRVGELYVGIDNARLVLVDDIDDAARGWILSGDQLYLGDDPALVILSVCEDGSVHVRAVECAILDEVTLWNVEDEPTTSSETESSTTEETDSETGSSTIEETDSEAGSSTTEATDSETETVSATEDPTDDSTDDPTPSETDADTDTNTETETETETKTETSSTTLAGPVPTQGPVDPLKPFMINVLYERQYLTFLTDGVHITLFEGDEALLKIDDGYLKVHEEKWISIADDGLLLLVDEKEDAAFGWRIEDGRLYYEITQRLLVRDTEEPVKFSVCDVDGDFFIFVGEIAGCELLNDVILKNHGASEDPTDPVSTEYESYDSEEPSETGAAGSSSSTSVQTESITPSDQTYTTTETSTASGSSSTTETTNTAQPGSTSDSTDPLSSSSTISTSGSHTGTTGADTNTGIATATVAATDTDTVTITTAADSKSSRHFPSSGTVLPGWRTAPGYDDETTLTTITDYTTITVTSCDDVTLCETSTEVRSTVYTTYCPATTTTAGDVLSERPKATVTVTVCSEGTKCEEVVSVIPSNESLHSSTIRHEANENPTSGDHGHTSVVESATTGFENMAMLVESSPIAAGLLVLLHLIL</sequence>
<organism evidence="3 4">
    <name type="scientific">Candida viswanathii</name>
    <dbReference type="NCBI Taxonomy" id="5486"/>
    <lineage>
        <taxon>Eukaryota</taxon>
        <taxon>Fungi</taxon>
        <taxon>Dikarya</taxon>
        <taxon>Ascomycota</taxon>
        <taxon>Saccharomycotina</taxon>
        <taxon>Pichiomycetes</taxon>
        <taxon>Debaryomycetaceae</taxon>
        <taxon>Candida/Lodderomyces clade</taxon>
        <taxon>Candida</taxon>
    </lineage>
</organism>
<evidence type="ECO:0000256" key="1">
    <source>
        <dbReference type="SAM" id="MobiDB-lite"/>
    </source>
</evidence>
<keyword evidence="2" id="KW-0732">Signal</keyword>